<feature type="compositionally biased region" description="Low complexity" evidence="4">
    <location>
        <begin position="734"/>
        <end position="745"/>
    </location>
</feature>
<feature type="compositionally biased region" description="Low complexity" evidence="4">
    <location>
        <begin position="584"/>
        <end position="610"/>
    </location>
</feature>
<feature type="region of interest" description="Disordered" evidence="4">
    <location>
        <begin position="531"/>
        <end position="555"/>
    </location>
</feature>
<comment type="caution">
    <text evidence="6">The sequence shown here is derived from an EMBL/GenBank/DDBJ whole genome shotgun (WGS) entry which is preliminary data.</text>
</comment>
<dbReference type="Gene3D" id="1.10.150.60">
    <property type="entry name" value="ARID DNA-binding domain"/>
    <property type="match status" value="1"/>
</dbReference>
<name>A0A8S3Z2R3_9EUPU</name>
<evidence type="ECO:0000256" key="3">
    <source>
        <dbReference type="ARBA" id="ARBA00023242"/>
    </source>
</evidence>
<keyword evidence="1" id="KW-0805">Transcription regulation</keyword>
<dbReference type="CDD" id="cd16869">
    <property type="entry name" value="ARID_ARID5"/>
    <property type="match status" value="1"/>
</dbReference>
<evidence type="ECO:0000313" key="6">
    <source>
        <dbReference type="EMBL" id="CAG5121491.1"/>
    </source>
</evidence>
<evidence type="ECO:0000313" key="7">
    <source>
        <dbReference type="Proteomes" id="UP000678393"/>
    </source>
</evidence>
<dbReference type="OrthoDB" id="1938591at2759"/>
<dbReference type="InterPro" id="IPR001606">
    <property type="entry name" value="ARID_dom"/>
</dbReference>
<organism evidence="6 7">
    <name type="scientific">Candidula unifasciata</name>
    <dbReference type="NCBI Taxonomy" id="100452"/>
    <lineage>
        <taxon>Eukaryota</taxon>
        <taxon>Metazoa</taxon>
        <taxon>Spiralia</taxon>
        <taxon>Lophotrochozoa</taxon>
        <taxon>Mollusca</taxon>
        <taxon>Gastropoda</taxon>
        <taxon>Heterobranchia</taxon>
        <taxon>Euthyneura</taxon>
        <taxon>Panpulmonata</taxon>
        <taxon>Eupulmonata</taxon>
        <taxon>Stylommatophora</taxon>
        <taxon>Helicina</taxon>
        <taxon>Helicoidea</taxon>
        <taxon>Geomitridae</taxon>
        <taxon>Candidula</taxon>
    </lineage>
</organism>
<feature type="compositionally biased region" description="Basic and acidic residues" evidence="4">
    <location>
        <begin position="175"/>
        <end position="184"/>
    </location>
</feature>
<feature type="compositionally biased region" description="Polar residues" evidence="4">
    <location>
        <begin position="424"/>
        <end position="435"/>
    </location>
</feature>
<reference evidence="6" key="1">
    <citation type="submission" date="2021-04" db="EMBL/GenBank/DDBJ databases">
        <authorList>
            <consortium name="Molecular Ecology Group"/>
        </authorList>
    </citation>
    <scope>NUCLEOTIDE SEQUENCE</scope>
</reference>
<dbReference type="Pfam" id="PF01388">
    <property type="entry name" value="ARID"/>
    <property type="match status" value="1"/>
</dbReference>
<accession>A0A8S3Z2R3</accession>
<dbReference type="PANTHER" id="PTHR13964:SF44">
    <property type="entry name" value="ARID DOMAIN-CONTAINING PROTEIN"/>
    <property type="match status" value="1"/>
</dbReference>
<feature type="compositionally biased region" description="Low complexity" evidence="4">
    <location>
        <begin position="770"/>
        <end position="786"/>
    </location>
</feature>
<dbReference type="InterPro" id="IPR036431">
    <property type="entry name" value="ARID_dom_sf"/>
</dbReference>
<dbReference type="GO" id="GO:0000976">
    <property type="term" value="F:transcription cis-regulatory region binding"/>
    <property type="evidence" value="ECO:0007669"/>
    <property type="project" value="TreeGrafter"/>
</dbReference>
<feature type="non-terminal residue" evidence="6">
    <location>
        <position position="939"/>
    </location>
</feature>
<dbReference type="AlphaFoldDB" id="A0A8S3Z2R3"/>
<proteinExistence type="predicted"/>
<evidence type="ECO:0000256" key="4">
    <source>
        <dbReference type="SAM" id="MobiDB-lite"/>
    </source>
</evidence>
<dbReference type="SMART" id="SM00501">
    <property type="entry name" value="BRIGHT"/>
    <property type="match status" value="1"/>
</dbReference>
<dbReference type="PANTHER" id="PTHR13964">
    <property type="entry name" value="RBP-RELATED"/>
    <property type="match status" value="1"/>
</dbReference>
<feature type="compositionally biased region" description="Polar residues" evidence="4">
    <location>
        <begin position="188"/>
        <end position="201"/>
    </location>
</feature>
<dbReference type="SUPFAM" id="SSF46774">
    <property type="entry name" value="ARID-like"/>
    <property type="match status" value="1"/>
</dbReference>
<keyword evidence="2" id="KW-0804">Transcription</keyword>
<dbReference type="InterPro" id="IPR051232">
    <property type="entry name" value="ARID/SWI1_ChromRemod"/>
</dbReference>
<feature type="compositionally biased region" description="Polar residues" evidence="4">
    <location>
        <begin position="789"/>
        <end position="802"/>
    </location>
</feature>
<dbReference type="GO" id="GO:0006357">
    <property type="term" value="P:regulation of transcription by RNA polymerase II"/>
    <property type="evidence" value="ECO:0007669"/>
    <property type="project" value="TreeGrafter"/>
</dbReference>
<feature type="compositionally biased region" description="Polar residues" evidence="4">
    <location>
        <begin position="405"/>
        <end position="416"/>
    </location>
</feature>
<evidence type="ECO:0000256" key="2">
    <source>
        <dbReference type="ARBA" id="ARBA00023163"/>
    </source>
</evidence>
<gene>
    <name evidence="6" type="ORF">CUNI_LOCUS7049</name>
</gene>
<evidence type="ECO:0000256" key="1">
    <source>
        <dbReference type="ARBA" id="ARBA00023015"/>
    </source>
</evidence>
<dbReference type="PROSITE" id="PS51011">
    <property type="entry name" value="ARID"/>
    <property type="match status" value="1"/>
</dbReference>
<feature type="region of interest" description="Disordered" evidence="4">
    <location>
        <begin position="168"/>
        <end position="214"/>
    </location>
</feature>
<keyword evidence="3" id="KW-0539">Nucleus</keyword>
<feature type="region of interest" description="Disordered" evidence="4">
    <location>
        <begin position="734"/>
        <end position="807"/>
    </location>
</feature>
<feature type="domain" description="ARID" evidence="5">
    <location>
        <begin position="218"/>
        <end position="310"/>
    </location>
</feature>
<dbReference type="Proteomes" id="UP000678393">
    <property type="component" value="Unassembled WGS sequence"/>
</dbReference>
<feature type="compositionally biased region" description="Basic and acidic residues" evidence="4">
    <location>
        <begin position="205"/>
        <end position="214"/>
    </location>
</feature>
<evidence type="ECO:0000259" key="5">
    <source>
        <dbReference type="PROSITE" id="PS51011"/>
    </source>
</evidence>
<protein>
    <recommendedName>
        <fullName evidence="5">ARID domain-containing protein</fullName>
    </recommendedName>
</protein>
<dbReference type="EMBL" id="CAJHNH020001100">
    <property type="protein sequence ID" value="CAG5121491.1"/>
    <property type="molecule type" value="Genomic_DNA"/>
</dbReference>
<feature type="region of interest" description="Disordered" evidence="4">
    <location>
        <begin position="403"/>
        <end position="441"/>
    </location>
</feature>
<dbReference type="GO" id="GO:0005634">
    <property type="term" value="C:nucleus"/>
    <property type="evidence" value="ECO:0007669"/>
    <property type="project" value="TreeGrafter"/>
</dbReference>
<keyword evidence="7" id="KW-1185">Reference proteome</keyword>
<dbReference type="SMART" id="SM01014">
    <property type="entry name" value="ARID"/>
    <property type="match status" value="1"/>
</dbReference>
<feature type="region of interest" description="Disordered" evidence="4">
    <location>
        <begin position="584"/>
        <end position="640"/>
    </location>
</feature>
<sequence>DEVLALEDRLVVRLDDLVPLIRHDVQWTYGRCADHVLDGCQRTKKAHEANRHCQIVKHENGKKRNFGVDISERGNMDSVCDSACSGAANVLVLTYPKYCRYRAMQKRLEGAENHWAHLAVVAAIGGLSGNGSGCRIMFCRETFSQVEYEELSMRMDHMLPVFKNNTRGKKCRHTGQKDSQHDSDSMEENYSFTSCPLPTSSRPRRSVESLDVNDEKVSTEEQAFLIGLHKFMHEAQMPIGRIPSLGFKQIDLYFFYKQAERLGGYDMITEKRMWKRLYDQLGGNSSNTSAATCTRKHYERLLLPYERHLIKQKTNKTKKKVKKTMSIEADVKQEAVVKLEAGVRNKAVKQEHGSPHMEEVAENGDVVIAIPEVTVFSKPDLEEKQESSEIAAVEDEANCQDHTETVNAGDSSSGQHLTVAETEPVQQHLPTSTADVTVVPTEKPNPPYTSEMCSLLPVQPSCVLHTAWPVLTPEVLPAAISSSWNHSGADVILAVPKDSVKASVQESMLSLGKNQKPLPVSLSSLGSSCKASSSPAVVGQTYQPSSPTGRRAHKLANRDTEYQITSVPVSQVRPANHLLLSSQHLNQNPSSSSQNLASSSQNLASPSQNLASPSHRLASLLHPTPAGHQHRQHLPPAPSSVYLHPSATNQLSLLQAPTFPAPAAHCHVRKRAYPFETCTTAATAAGTFPSPDMVLDRIRHCTSFPISSPVLAKPSGRQQRFDDPRDIFRQIPPQAAAASQIPSQSLRKETRLPPAKQSSNKPSNSGSKHSQQQLLQSDNSLSSCDSKVTHSTKATSHSNGFISSPRSSKSVASVSLCQSPAGANNGRLTSALFGSQFTALPRIAKPSDFSCQSTSLLEPSLPAAATAMTLNAHLHPAFVSPFLQTTPAAAAAPSSPGLHLLAGAYTTPAQISAYEEMLRQNGYGRFLTASTQRKGFKKK</sequence>
<feature type="compositionally biased region" description="Polar residues" evidence="4">
    <location>
        <begin position="756"/>
        <end position="769"/>
    </location>
</feature>